<dbReference type="InterPro" id="IPR012340">
    <property type="entry name" value="NA-bd_OB-fold"/>
</dbReference>
<dbReference type="SUPFAM" id="SSF50249">
    <property type="entry name" value="Nucleic acid-binding proteins"/>
    <property type="match status" value="1"/>
</dbReference>
<dbReference type="InterPro" id="IPR004365">
    <property type="entry name" value="NA-bd_OB_tRNA"/>
</dbReference>
<dbReference type="PRINTS" id="PR01042">
    <property type="entry name" value="TRNASYNTHASP"/>
</dbReference>
<evidence type="ECO:0000256" key="1">
    <source>
        <dbReference type="ARBA" id="ARBA00008226"/>
    </source>
</evidence>
<evidence type="ECO:0000313" key="11">
    <source>
        <dbReference type="EMBL" id="TIA91061.1"/>
    </source>
</evidence>
<comment type="similarity">
    <text evidence="1">Belongs to the class-II aminoacyl-tRNA synthetase family.</text>
</comment>
<accession>A0A4T0FRC0</accession>
<evidence type="ECO:0000256" key="2">
    <source>
        <dbReference type="ARBA" id="ARBA00012816"/>
    </source>
</evidence>
<dbReference type="Pfam" id="PF00152">
    <property type="entry name" value="tRNA-synt_2"/>
    <property type="match status" value="1"/>
</dbReference>
<feature type="domain" description="Aminoacyl-transfer RNA synthetases class-II family profile" evidence="10">
    <location>
        <begin position="128"/>
        <end position="424"/>
    </location>
</feature>
<evidence type="ECO:0000259" key="10">
    <source>
        <dbReference type="PROSITE" id="PS50862"/>
    </source>
</evidence>
<name>A0A4T0FRC0_9BASI</name>
<dbReference type="GO" id="GO:0005524">
    <property type="term" value="F:ATP binding"/>
    <property type="evidence" value="ECO:0007669"/>
    <property type="project" value="UniProtKB-KW"/>
</dbReference>
<evidence type="ECO:0000313" key="12">
    <source>
        <dbReference type="Proteomes" id="UP000310189"/>
    </source>
</evidence>
<comment type="caution">
    <text evidence="11">The sequence shown here is derived from an EMBL/GenBank/DDBJ whole genome shotgun (WGS) entry which is preliminary data.</text>
</comment>
<dbReference type="GO" id="GO:0006421">
    <property type="term" value="P:asparaginyl-tRNA aminoacylation"/>
    <property type="evidence" value="ECO:0007669"/>
    <property type="project" value="InterPro"/>
</dbReference>
<dbReference type="InterPro" id="IPR004364">
    <property type="entry name" value="Aa-tRNA-synt_II"/>
</dbReference>
<evidence type="ECO:0000256" key="5">
    <source>
        <dbReference type="ARBA" id="ARBA00022840"/>
    </source>
</evidence>
<dbReference type="InterPro" id="IPR002312">
    <property type="entry name" value="Asp/Asn-tRNA-synth_IIb"/>
</dbReference>
<protein>
    <recommendedName>
        <fullName evidence="9">Asparagine--tRNA ligase, mitochondrial</fullName>
        <ecNumber evidence="2">6.1.1.22</ecNumber>
    </recommendedName>
    <alternativeName>
        <fullName evidence="8">Asparaginyl-tRNA synthetase</fullName>
    </alternativeName>
</protein>
<proteinExistence type="inferred from homology"/>
<dbReference type="FunFam" id="3.30.930.10:FF:000016">
    <property type="entry name" value="Asparagine--tRNA ligase"/>
    <property type="match status" value="1"/>
</dbReference>
<dbReference type="OrthoDB" id="1931232at2759"/>
<keyword evidence="3" id="KW-0436">Ligase</keyword>
<dbReference type="EMBL" id="SPNW01000014">
    <property type="protein sequence ID" value="TIA91061.1"/>
    <property type="molecule type" value="Genomic_DNA"/>
</dbReference>
<dbReference type="GO" id="GO:0003676">
    <property type="term" value="F:nucleic acid binding"/>
    <property type="evidence" value="ECO:0007669"/>
    <property type="project" value="InterPro"/>
</dbReference>
<dbReference type="InterPro" id="IPR004522">
    <property type="entry name" value="Asn-tRNA-ligase"/>
</dbReference>
<evidence type="ECO:0000256" key="8">
    <source>
        <dbReference type="ARBA" id="ARBA00029886"/>
    </source>
</evidence>
<dbReference type="NCBIfam" id="NF003037">
    <property type="entry name" value="PRK03932.1"/>
    <property type="match status" value="1"/>
</dbReference>
<evidence type="ECO:0000256" key="4">
    <source>
        <dbReference type="ARBA" id="ARBA00022741"/>
    </source>
</evidence>
<gene>
    <name evidence="11" type="ORF">E3P99_01213</name>
</gene>
<dbReference type="CDD" id="cd00776">
    <property type="entry name" value="AsxRS_core"/>
    <property type="match status" value="1"/>
</dbReference>
<dbReference type="AlphaFoldDB" id="A0A4T0FRC0"/>
<dbReference type="GO" id="GO:0005739">
    <property type="term" value="C:mitochondrion"/>
    <property type="evidence" value="ECO:0007669"/>
    <property type="project" value="TreeGrafter"/>
</dbReference>
<keyword evidence="6" id="KW-0648">Protein biosynthesis</keyword>
<dbReference type="PROSITE" id="PS50862">
    <property type="entry name" value="AA_TRNA_LIGASE_II"/>
    <property type="match status" value="1"/>
</dbReference>
<keyword evidence="12" id="KW-1185">Reference proteome</keyword>
<dbReference type="Gene3D" id="2.40.50.140">
    <property type="entry name" value="Nucleic acid-binding proteins"/>
    <property type="match status" value="1"/>
</dbReference>
<dbReference type="GO" id="GO:0004816">
    <property type="term" value="F:asparagine-tRNA ligase activity"/>
    <property type="evidence" value="ECO:0007669"/>
    <property type="project" value="UniProtKB-EC"/>
</dbReference>
<dbReference type="CDD" id="cd04100">
    <property type="entry name" value="Asp_Lys_Asn_RS_N"/>
    <property type="match status" value="1"/>
</dbReference>
<dbReference type="Pfam" id="PF01336">
    <property type="entry name" value="tRNA_anti-codon"/>
    <property type="match status" value="1"/>
</dbReference>
<keyword evidence="7" id="KW-0030">Aminoacyl-tRNA synthetase</keyword>
<reference evidence="11 12" key="1">
    <citation type="submission" date="2019-03" db="EMBL/GenBank/DDBJ databases">
        <title>Sequencing 23 genomes of Wallemia ichthyophaga.</title>
        <authorList>
            <person name="Gostincar C."/>
        </authorList>
    </citation>
    <scope>NUCLEOTIDE SEQUENCE [LARGE SCALE GENOMIC DNA]</scope>
    <source>
        <strain evidence="11 12">EXF-5753</strain>
    </source>
</reference>
<dbReference type="PANTHER" id="PTHR22594:SF34">
    <property type="entry name" value="ASPARAGINE--TRNA LIGASE, MITOCHONDRIAL-RELATED"/>
    <property type="match status" value="1"/>
</dbReference>
<sequence>MKLVPATITEALKRSVPNHPISVHGWIRSVRQQKKLSFAHLSDGNGEVQVTLSPELARGLTTGTSLRVDGLTSLHPRTQQLEVRGEQLHVYGAAPGDSYPIQKKEHGSEHLRDNAHLRTRTMQTTHMIKLRDNLTYNVLTWMRSNGFTNVQPPIITSSDCEGAGEVFEVNPPNKKEKFFGQNAYLTVSSQLHLEAVAAGFARVFTLSPTFRAEPSQTSRHLAEFWMLEAELSFVQDLEGVMSVVENCLKGAVGDLDSALKGNADALHIDKDWQRITYSHAVELLQHRHAASPFQFTPEWGASLQSEHERYLAEEVYKAPLFVTDYPASIKPFYMRANDDQDTVACFDLLVPGIGELAGGSLREERLDVLQHKMDVAGLDQETYNWYLDLRRYGTVPHGGFGVGFERLLSVISGVSNLRDIVLFPRWAGRCDF</sequence>
<dbReference type="InterPro" id="IPR045864">
    <property type="entry name" value="aa-tRNA-synth_II/BPL/LPL"/>
</dbReference>
<organism evidence="11 12">
    <name type="scientific">Wallemia hederae</name>
    <dbReference type="NCBI Taxonomy" id="1540922"/>
    <lineage>
        <taxon>Eukaryota</taxon>
        <taxon>Fungi</taxon>
        <taxon>Dikarya</taxon>
        <taxon>Basidiomycota</taxon>
        <taxon>Wallemiomycotina</taxon>
        <taxon>Wallemiomycetes</taxon>
        <taxon>Wallemiales</taxon>
        <taxon>Wallemiaceae</taxon>
        <taxon>Wallemia</taxon>
    </lineage>
</organism>
<keyword evidence="5" id="KW-0067">ATP-binding</keyword>
<dbReference type="Gene3D" id="3.30.930.10">
    <property type="entry name" value="Bira Bifunctional Protein, Domain 2"/>
    <property type="match status" value="1"/>
</dbReference>
<dbReference type="EC" id="6.1.1.22" evidence="2"/>
<dbReference type="PANTHER" id="PTHR22594">
    <property type="entry name" value="ASPARTYL/LYSYL-TRNA SYNTHETASE"/>
    <property type="match status" value="1"/>
</dbReference>
<dbReference type="Proteomes" id="UP000310189">
    <property type="component" value="Unassembled WGS sequence"/>
</dbReference>
<keyword evidence="4" id="KW-0547">Nucleotide-binding</keyword>
<dbReference type="SUPFAM" id="SSF55681">
    <property type="entry name" value="Class II aaRS and biotin synthetases"/>
    <property type="match status" value="1"/>
</dbReference>
<dbReference type="InterPro" id="IPR006195">
    <property type="entry name" value="aa-tRNA-synth_II"/>
</dbReference>
<evidence type="ECO:0000256" key="3">
    <source>
        <dbReference type="ARBA" id="ARBA00022598"/>
    </source>
</evidence>
<evidence type="ECO:0000256" key="7">
    <source>
        <dbReference type="ARBA" id="ARBA00023146"/>
    </source>
</evidence>
<evidence type="ECO:0000256" key="6">
    <source>
        <dbReference type="ARBA" id="ARBA00022917"/>
    </source>
</evidence>
<dbReference type="NCBIfam" id="TIGR00457">
    <property type="entry name" value="asnS"/>
    <property type="match status" value="1"/>
</dbReference>
<evidence type="ECO:0000256" key="9">
    <source>
        <dbReference type="ARBA" id="ARBA00068798"/>
    </source>
</evidence>